<dbReference type="InterPro" id="IPR001584">
    <property type="entry name" value="Integrase_cat-core"/>
</dbReference>
<protein>
    <recommendedName>
        <fullName evidence="2">Integrase catalytic domain-containing protein</fullName>
    </recommendedName>
</protein>
<evidence type="ECO:0000256" key="1">
    <source>
        <dbReference type="SAM" id="MobiDB-lite"/>
    </source>
</evidence>
<dbReference type="Proteomes" id="UP000770661">
    <property type="component" value="Unassembled WGS sequence"/>
</dbReference>
<keyword evidence="4" id="KW-1185">Reference proteome</keyword>
<dbReference type="OrthoDB" id="6514811at2759"/>
<dbReference type="InterPro" id="IPR012337">
    <property type="entry name" value="RNaseH-like_sf"/>
</dbReference>
<feature type="compositionally biased region" description="Basic residues" evidence="1">
    <location>
        <begin position="318"/>
        <end position="327"/>
    </location>
</feature>
<accession>A0A8J4XNQ6</accession>
<dbReference type="SUPFAM" id="SSF53098">
    <property type="entry name" value="Ribonuclease H-like"/>
    <property type="match status" value="1"/>
</dbReference>
<dbReference type="PANTHER" id="PTHR37984:SF11">
    <property type="entry name" value="INTEGRASE CATALYTIC DOMAIN-CONTAINING PROTEIN"/>
    <property type="match status" value="1"/>
</dbReference>
<name>A0A8J4XNQ6_CHIOP</name>
<dbReference type="Gene3D" id="3.30.420.10">
    <property type="entry name" value="Ribonuclease H-like superfamily/Ribonuclease H"/>
    <property type="match status" value="1"/>
</dbReference>
<dbReference type="GO" id="GO:0003676">
    <property type="term" value="F:nucleic acid binding"/>
    <property type="evidence" value="ECO:0007669"/>
    <property type="project" value="InterPro"/>
</dbReference>
<organism evidence="3 4">
    <name type="scientific">Chionoecetes opilio</name>
    <name type="common">Atlantic snow crab</name>
    <name type="synonym">Cancer opilio</name>
    <dbReference type="NCBI Taxonomy" id="41210"/>
    <lineage>
        <taxon>Eukaryota</taxon>
        <taxon>Metazoa</taxon>
        <taxon>Ecdysozoa</taxon>
        <taxon>Arthropoda</taxon>
        <taxon>Crustacea</taxon>
        <taxon>Multicrustacea</taxon>
        <taxon>Malacostraca</taxon>
        <taxon>Eumalacostraca</taxon>
        <taxon>Eucarida</taxon>
        <taxon>Decapoda</taxon>
        <taxon>Pleocyemata</taxon>
        <taxon>Brachyura</taxon>
        <taxon>Eubrachyura</taxon>
        <taxon>Majoidea</taxon>
        <taxon>Majidae</taxon>
        <taxon>Chionoecetes</taxon>
    </lineage>
</organism>
<dbReference type="FunFam" id="3.30.420.10:FF:000063">
    <property type="entry name" value="Retrovirus-related Pol polyprotein from transposon 297-like Protein"/>
    <property type="match status" value="1"/>
</dbReference>
<feature type="region of interest" description="Disordered" evidence="1">
    <location>
        <begin position="267"/>
        <end position="327"/>
    </location>
</feature>
<dbReference type="PANTHER" id="PTHR37984">
    <property type="entry name" value="PROTEIN CBG26694"/>
    <property type="match status" value="1"/>
</dbReference>
<dbReference type="InterPro" id="IPR036397">
    <property type="entry name" value="RNaseH_sf"/>
</dbReference>
<comment type="caution">
    <text evidence="3">The sequence shown here is derived from an EMBL/GenBank/DDBJ whole genome shotgun (WGS) entry which is preliminary data.</text>
</comment>
<feature type="domain" description="Integrase catalytic" evidence="2">
    <location>
        <begin position="3"/>
        <end position="156"/>
    </location>
</feature>
<dbReference type="AlphaFoldDB" id="A0A8J4XNQ6"/>
<dbReference type="GO" id="GO:0015074">
    <property type="term" value="P:DNA integration"/>
    <property type="evidence" value="ECO:0007669"/>
    <property type="project" value="InterPro"/>
</dbReference>
<gene>
    <name evidence="3" type="ORF">GWK47_022290</name>
</gene>
<reference evidence="3" key="1">
    <citation type="submission" date="2020-07" db="EMBL/GenBank/DDBJ databases">
        <title>The High-quality genome of the commercially important snow crab, Chionoecetes opilio.</title>
        <authorList>
            <person name="Jeong J.-H."/>
            <person name="Ryu S."/>
        </authorList>
    </citation>
    <scope>NUCLEOTIDE SEQUENCE</scope>
    <source>
        <strain evidence="3">MADBK_172401_WGS</strain>
        <tissue evidence="3">Digestive gland</tissue>
    </source>
</reference>
<proteinExistence type="predicted"/>
<feature type="compositionally biased region" description="Polar residues" evidence="1">
    <location>
        <begin position="280"/>
        <end position="295"/>
    </location>
</feature>
<dbReference type="PROSITE" id="PS50994">
    <property type="entry name" value="INTEGRASE"/>
    <property type="match status" value="1"/>
</dbReference>
<dbReference type="InterPro" id="IPR050951">
    <property type="entry name" value="Retrovirus_Pol_polyprotein"/>
</dbReference>
<evidence type="ECO:0000259" key="2">
    <source>
        <dbReference type="PROSITE" id="PS50994"/>
    </source>
</evidence>
<dbReference type="Pfam" id="PF00665">
    <property type="entry name" value="rve"/>
    <property type="match status" value="1"/>
</dbReference>
<dbReference type="EMBL" id="JACEEZ010023956">
    <property type="protein sequence ID" value="KAG0710683.1"/>
    <property type="molecule type" value="Genomic_DNA"/>
</dbReference>
<evidence type="ECO:0000313" key="4">
    <source>
        <dbReference type="Proteomes" id="UP000770661"/>
    </source>
</evidence>
<sequence length="327" mass="37819">MAMMKGPWEVIHIDICGPFPSGDYVIGIVDAGSRWPEAFIVKSTDTNTVTSILERCLCTHGVPAVIVSDNGPQFRAKEFSRFCDEWGMRHRKVTPYHPQANGEVERFFATMLKAIRALNTEAKDWRRHLDKFLLHYRSTPHTMTGETPAKLLMGRDLKVKLPQLQHSEENQNWEAARQKDQMEKYKLKLRTDHKNRAKPAQIMTGDKVLLKQHKHDKLTTRYDPKPWEVKERRGDSAIIQRGEKRILRSTSQMKMIPEGTISRWIEEDEDGDDPYDGHLSHSQGSGEHQNRQRGTSGEGEIQQGERDEGNEEEILATRRPRRTTRRC</sequence>
<evidence type="ECO:0000313" key="3">
    <source>
        <dbReference type="EMBL" id="KAG0710683.1"/>
    </source>
</evidence>